<evidence type="ECO:0000256" key="1">
    <source>
        <dbReference type="SAM" id="MobiDB-lite"/>
    </source>
</evidence>
<dbReference type="KEGG" id="ipa:Isop_3667"/>
<keyword evidence="3" id="KW-1185">Reference proteome</keyword>
<feature type="region of interest" description="Disordered" evidence="1">
    <location>
        <begin position="1"/>
        <end position="42"/>
    </location>
</feature>
<evidence type="ECO:0000313" key="3">
    <source>
        <dbReference type="Proteomes" id="UP000008631"/>
    </source>
</evidence>
<organism evidence="2 3">
    <name type="scientific">Isosphaera pallida (strain ATCC 43644 / DSM 9630 / IS1B)</name>
    <dbReference type="NCBI Taxonomy" id="575540"/>
    <lineage>
        <taxon>Bacteria</taxon>
        <taxon>Pseudomonadati</taxon>
        <taxon>Planctomycetota</taxon>
        <taxon>Planctomycetia</taxon>
        <taxon>Isosphaerales</taxon>
        <taxon>Isosphaeraceae</taxon>
        <taxon>Isosphaera</taxon>
    </lineage>
</organism>
<reference key="1">
    <citation type="submission" date="2010-11" db="EMBL/GenBank/DDBJ databases">
        <title>The complete sequence of chromosome of Isophaera pallida ATCC 43644.</title>
        <authorList>
            <consortium name="US DOE Joint Genome Institute (JGI-PGF)"/>
            <person name="Lucas S."/>
            <person name="Copeland A."/>
            <person name="Lapidus A."/>
            <person name="Bruce D."/>
            <person name="Goodwin L."/>
            <person name="Pitluck S."/>
            <person name="Kyrpides N."/>
            <person name="Mavromatis K."/>
            <person name="Pagani I."/>
            <person name="Ivanova N."/>
            <person name="Saunders E."/>
            <person name="Brettin T."/>
            <person name="Detter J.C."/>
            <person name="Han C."/>
            <person name="Tapia R."/>
            <person name="Land M."/>
            <person name="Hauser L."/>
            <person name="Markowitz V."/>
            <person name="Cheng J.-F."/>
            <person name="Hugenholtz P."/>
            <person name="Woyke T."/>
            <person name="Wu D."/>
            <person name="Eisen J.A."/>
        </authorList>
    </citation>
    <scope>NUCLEOTIDE SEQUENCE</scope>
    <source>
        <strain>ATCC 43644</strain>
    </source>
</reference>
<gene>
    <name evidence="2" type="ordered locus">Isop_3667</name>
</gene>
<proteinExistence type="predicted"/>
<dbReference type="Proteomes" id="UP000008631">
    <property type="component" value="Chromosome"/>
</dbReference>
<dbReference type="AlphaFoldDB" id="E8QZ94"/>
<reference evidence="2 3" key="2">
    <citation type="journal article" date="2011" name="Stand. Genomic Sci.">
        <title>Complete genome sequence of Isosphaera pallida type strain (IS1B).</title>
        <authorList>
            <consortium name="US DOE Joint Genome Institute (JGI-PGF)"/>
            <person name="Goker M."/>
            <person name="Cleland D."/>
            <person name="Saunders E."/>
            <person name="Lapidus A."/>
            <person name="Nolan M."/>
            <person name="Lucas S."/>
            <person name="Hammon N."/>
            <person name="Deshpande S."/>
            <person name="Cheng J.F."/>
            <person name="Tapia R."/>
            <person name="Han C."/>
            <person name="Goodwin L."/>
            <person name="Pitluck S."/>
            <person name="Liolios K."/>
            <person name="Pagani I."/>
            <person name="Ivanova N."/>
            <person name="Mavromatis K."/>
            <person name="Pati A."/>
            <person name="Chen A."/>
            <person name="Palaniappan K."/>
            <person name="Land M."/>
            <person name="Hauser L."/>
            <person name="Chang Y.J."/>
            <person name="Jeffries C.D."/>
            <person name="Detter J.C."/>
            <person name="Beck B."/>
            <person name="Woyke T."/>
            <person name="Bristow J."/>
            <person name="Eisen J.A."/>
            <person name="Markowitz V."/>
            <person name="Hugenholtz P."/>
            <person name="Kyrpides N.C."/>
            <person name="Klenk H.P."/>
        </authorList>
    </citation>
    <scope>NUCLEOTIDE SEQUENCE [LARGE SCALE GENOMIC DNA]</scope>
    <source>
        <strain evidence="3">ATCC 43644 / DSM 9630 / IS1B</strain>
    </source>
</reference>
<dbReference type="InParanoid" id="E8QZ94"/>
<accession>E8QZ94</accession>
<name>E8QZ94_ISOPI</name>
<dbReference type="EMBL" id="CP002353">
    <property type="protein sequence ID" value="ADV64223.1"/>
    <property type="molecule type" value="Genomic_DNA"/>
</dbReference>
<sequence>MTAIEAGSDATSSPFLSRVESNKGVASSQSQTGGLGGEERPGWFRTMMLEPGTWRRIEGEAIKVFGSNWLVRCLSGTPRPGQWRLVELPNRDLRGDGGVEPGLFGMLGVGRGGRASPPQDENLPFVRPDWESVARGMFCRGVGLERMSLSGRGGVQNQTD</sequence>
<evidence type="ECO:0000313" key="2">
    <source>
        <dbReference type="EMBL" id="ADV64223.1"/>
    </source>
</evidence>
<dbReference type="HOGENOM" id="CLU_1649848_0_0_0"/>
<protein>
    <submittedName>
        <fullName evidence="2">Uncharacterized protein</fullName>
    </submittedName>
</protein>